<evidence type="ECO:0000256" key="1">
    <source>
        <dbReference type="SAM" id="MobiDB-lite"/>
    </source>
</evidence>
<dbReference type="EMBL" id="JBBPBF010000002">
    <property type="protein sequence ID" value="KAK7615046.1"/>
    <property type="molecule type" value="Genomic_DNA"/>
</dbReference>
<gene>
    <name evidence="2" type="ORF">JOL62DRAFT_138081</name>
</gene>
<evidence type="ECO:0000313" key="2">
    <source>
        <dbReference type="EMBL" id="KAK7615046.1"/>
    </source>
</evidence>
<evidence type="ECO:0000313" key="3">
    <source>
        <dbReference type="Proteomes" id="UP001367316"/>
    </source>
</evidence>
<accession>A0ABR1NIP9</accession>
<proteinExistence type="predicted"/>
<name>A0ABR1NIP9_9PEZI</name>
<reference evidence="2 3" key="1">
    <citation type="submission" date="2024-04" db="EMBL/GenBank/DDBJ databases">
        <title>Phyllosticta paracitricarpa is synonymous to the EU quarantine fungus P. citricarpa based on phylogenomic analyses.</title>
        <authorList>
            <consortium name="Lawrence Berkeley National Laboratory"/>
            <person name="Van ingen-buijs V.A."/>
            <person name="Van westerhoven A.C."/>
            <person name="Haridas S."/>
            <person name="Skiadas P."/>
            <person name="Martin F."/>
            <person name="Groenewald J.Z."/>
            <person name="Crous P.W."/>
            <person name="Seidl M.F."/>
        </authorList>
    </citation>
    <scope>NUCLEOTIDE SEQUENCE [LARGE SCALE GENOMIC DNA]</scope>
    <source>
        <strain evidence="2 3">CBS 141358</strain>
    </source>
</reference>
<organism evidence="2 3">
    <name type="scientific">Phyllosticta paracitricarpa</name>
    <dbReference type="NCBI Taxonomy" id="2016321"/>
    <lineage>
        <taxon>Eukaryota</taxon>
        <taxon>Fungi</taxon>
        <taxon>Dikarya</taxon>
        <taxon>Ascomycota</taxon>
        <taxon>Pezizomycotina</taxon>
        <taxon>Dothideomycetes</taxon>
        <taxon>Dothideomycetes incertae sedis</taxon>
        <taxon>Botryosphaeriales</taxon>
        <taxon>Phyllostictaceae</taxon>
        <taxon>Phyllosticta</taxon>
    </lineage>
</organism>
<protein>
    <submittedName>
        <fullName evidence="2">Uncharacterized protein</fullName>
    </submittedName>
</protein>
<keyword evidence="3" id="KW-1185">Reference proteome</keyword>
<dbReference type="Proteomes" id="UP001367316">
    <property type="component" value="Unassembled WGS sequence"/>
</dbReference>
<feature type="region of interest" description="Disordered" evidence="1">
    <location>
        <begin position="1"/>
        <end position="23"/>
    </location>
</feature>
<sequence>MGMDTVLARKRSSRPLGHWRDEEPSCRSKSILGFSILEPVLARTAELVRLKRADGQDTGEVFRSTLQEARFWHERKAPMDPENDPRHPILVLRKDLEIAITKTTKLGEVMTESADDLFLDGPIENTREIFMGATNVASSRLVLMAITMYAIHLALIETSAVEDWLKGFVEEIDNRLQVGPAPTKDDLGEIYKYILLMVKESIVCLDSHE</sequence>
<comment type="caution">
    <text evidence="2">The sequence shown here is derived from an EMBL/GenBank/DDBJ whole genome shotgun (WGS) entry which is preliminary data.</text>
</comment>